<evidence type="ECO:0000313" key="8">
    <source>
        <dbReference type="EMBL" id="VAV99692.1"/>
    </source>
</evidence>
<reference evidence="8" key="1">
    <citation type="submission" date="2018-06" db="EMBL/GenBank/DDBJ databases">
        <authorList>
            <person name="Zhirakovskaya E."/>
        </authorList>
    </citation>
    <scope>NUCLEOTIDE SEQUENCE</scope>
</reference>
<feature type="transmembrane region" description="Helical" evidence="7">
    <location>
        <begin position="60"/>
        <end position="77"/>
    </location>
</feature>
<keyword evidence="3" id="KW-1003">Cell membrane</keyword>
<evidence type="ECO:0000256" key="5">
    <source>
        <dbReference type="ARBA" id="ARBA00022989"/>
    </source>
</evidence>
<evidence type="ECO:0000256" key="7">
    <source>
        <dbReference type="SAM" id="Phobius"/>
    </source>
</evidence>
<feature type="transmembrane region" description="Helical" evidence="7">
    <location>
        <begin position="146"/>
        <end position="172"/>
    </location>
</feature>
<sequence length="259" mass="27234">MLAINMPTLIPDALTQLWQVPGLGWLLLAIGVAGLVRGFAGFGTALIFVPVAGIFLPPRTIITVMVLTGMLSTFVLLPRAWAQGSRREVGVLAMAGLFTVPIGIWLLGQLDAIVIRWIVTIIAGSTLAALLAGWRFTGHVNRAGLLLIGGTAGIIGGMTGLTGPVVILFYLAGQTSAQTVRANTIMFLAALDIVIAGNLALQGVVGLKDVVLAGALAVPYFITTMIGQSLFSPLYERLYRWLAFGVIGLAVLSGMPVWE</sequence>
<dbReference type="PANTHER" id="PTHR30269:SF37">
    <property type="entry name" value="MEMBRANE TRANSPORTER PROTEIN"/>
    <property type="match status" value="1"/>
</dbReference>
<feature type="transmembrane region" description="Helical" evidence="7">
    <location>
        <begin position="238"/>
        <end position="258"/>
    </location>
</feature>
<feature type="transmembrane region" description="Helical" evidence="7">
    <location>
        <begin position="89"/>
        <end position="107"/>
    </location>
</feature>
<feature type="transmembrane region" description="Helical" evidence="7">
    <location>
        <begin position="114"/>
        <end position="134"/>
    </location>
</feature>
<dbReference type="InterPro" id="IPR002781">
    <property type="entry name" value="TM_pro_TauE-like"/>
</dbReference>
<feature type="transmembrane region" description="Helical" evidence="7">
    <location>
        <begin position="211"/>
        <end position="231"/>
    </location>
</feature>
<evidence type="ECO:0000256" key="1">
    <source>
        <dbReference type="ARBA" id="ARBA00004651"/>
    </source>
</evidence>
<dbReference type="GO" id="GO:0005886">
    <property type="term" value="C:plasma membrane"/>
    <property type="evidence" value="ECO:0007669"/>
    <property type="project" value="UniProtKB-SubCell"/>
</dbReference>
<accession>A0A3B0S715</accession>
<proteinExistence type="predicted"/>
<dbReference type="InterPro" id="IPR052017">
    <property type="entry name" value="TSUP"/>
</dbReference>
<evidence type="ECO:0000256" key="3">
    <source>
        <dbReference type="ARBA" id="ARBA00022475"/>
    </source>
</evidence>
<evidence type="ECO:0000256" key="2">
    <source>
        <dbReference type="ARBA" id="ARBA00022448"/>
    </source>
</evidence>
<evidence type="ECO:0000256" key="4">
    <source>
        <dbReference type="ARBA" id="ARBA00022692"/>
    </source>
</evidence>
<keyword evidence="4 7" id="KW-0812">Transmembrane</keyword>
<feature type="transmembrane region" description="Helical" evidence="7">
    <location>
        <begin position="184"/>
        <end position="205"/>
    </location>
</feature>
<dbReference type="AlphaFoldDB" id="A0A3B0S715"/>
<dbReference type="EMBL" id="UOEG01000197">
    <property type="protein sequence ID" value="VAV99692.1"/>
    <property type="molecule type" value="Genomic_DNA"/>
</dbReference>
<gene>
    <name evidence="8" type="ORF">MNBD_ALPHA07-60</name>
</gene>
<keyword evidence="6 7" id="KW-0472">Membrane</keyword>
<comment type="subcellular location">
    <subcellularLocation>
        <location evidence="1">Cell membrane</location>
        <topology evidence="1">Multi-pass membrane protein</topology>
    </subcellularLocation>
</comment>
<name>A0A3B0S715_9ZZZZ</name>
<organism evidence="8">
    <name type="scientific">hydrothermal vent metagenome</name>
    <dbReference type="NCBI Taxonomy" id="652676"/>
    <lineage>
        <taxon>unclassified sequences</taxon>
        <taxon>metagenomes</taxon>
        <taxon>ecological metagenomes</taxon>
    </lineage>
</organism>
<keyword evidence="2" id="KW-0813">Transport</keyword>
<dbReference type="Pfam" id="PF01925">
    <property type="entry name" value="TauE"/>
    <property type="match status" value="1"/>
</dbReference>
<evidence type="ECO:0000256" key="6">
    <source>
        <dbReference type="ARBA" id="ARBA00023136"/>
    </source>
</evidence>
<keyword evidence="5 7" id="KW-1133">Transmembrane helix</keyword>
<protein>
    <submittedName>
        <fullName evidence="8">Bll0704 protein</fullName>
    </submittedName>
</protein>
<dbReference type="PANTHER" id="PTHR30269">
    <property type="entry name" value="TRANSMEMBRANE PROTEIN YFCA"/>
    <property type="match status" value="1"/>
</dbReference>
<feature type="transmembrane region" description="Helical" evidence="7">
    <location>
        <begin position="23"/>
        <end position="48"/>
    </location>
</feature>